<dbReference type="EMBL" id="FQYY01000004">
    <property type="protein sequence ID" value="SHI73187.1"/>
    <property type="molecule type" value="Genomic_DNA"/>
</dbReference>
<dbReference type="RefSeq" id="WP_073149478.1">
    <property type="nucleotide sequence ID" value="NZ_FQYY01000004.1"/>
</dbReference>
<sequence length="87" mass="10325">MKEQFYYLNREPFKDGNRYIHTYECELKPAPLFLIKLGFFKNSNQALKEAKKYFSNASLCDKCCVKTDEFISHSFLYQYNNNSQGTL</sequence>
<evidence type="ECO:0000313" key="1">
    <source>
        <dbReference type="EMBL" id="SHI73187.1"/>
    </source>
</evidence>
<accession>A0A1M6DIK7</accession>
<dbReference type="AlphaFoldDB" id="A0A1M6DIK7"/>
<keyword evidence="2" id="KW-1185">Reference proteome</keyword>
<reference evidence="1 2" key="1">
    <citation type="submission" date="2016-11" db="EMBL/GenBank/DDBJ databases">
        <authorList>
            <person name="Jaros S."/>
            <person name="Januszkiewicz K."/>
            <person name="Wedrychowicz H."/>
        </authorList>
    </citation>
    <scope>NUCLEOTIDE SEQUENCE [LARGE SCALE GENOMIC DNA]</scope>
    <source>
        <strain evidence="1 2">DSM 21425</strain>
    </source>
</reference>
<name>A0A1M6DIK7_9FLAO</name>
<organism evidence="1 2">
    <name type="scientific">Mesonia phycicola</name>
    <dbReference type="NCBI Taxonomy" id="579105"/>
    <lineage>
        <taxon>Bacteria</taxon>
        <taxon>Pseudomonadati</taxon>
        <taxon>Bacteroidota</taxon>
        <taxon>Flavobacteriia</taxon>
        <taxon>Flavobacteriales</taxon>
        <taxon>Flavobacteriaceae</taxon>
        <taxon>Mesonia</taxon>
    </lineage>
</organism>
<evidence type="ECO:0000313" key="2">
    <source>
        <dbReference type="Proteomes" id="UP000184225"/>
    </source>
</evidence>
<gene>
    <name evidence="1" type="ORF">SAMN04488096_10423</name>
</gene>
<protein>
    <submittedName>
        <fullName evidence="1">Uncharacterized protein</fullName>
    </submittedName>
</protein>
<dbReference type="Proteomes" id="UP000184225">
    <property type="component" value="Unassembled WGS sequence"/>
</dbReference>
<proteinExistence type="predicted"/>
<dbReference type="STRING" id="579105.SAMN04488096_10423"/>
<dbReference type="OrthoDB" id="47198at2"/>